<name>A0AAE1BT03_PETCI</name>
<dbReference type="PANTHER" id="PTHR37159:SF1">
    <property type="entry name" value="GH11867P"/>
    <property type="match status" value="1"/>
</dbReference>
<evidence type="ECO:0000313" key="4">
    <source>
        <dbReference type="Proteomes" id="UP001286313"/>
    </source>
</evidence>
<proteinExistence type="predicted"/>
<comment type="caution">
    <text evidence="3">The sequence shown here is derived from an EMBL/GenBank/DDBJ whole genome shotgun (WGS) entry which is preliminary data.</text>
</comment>
<dbReference type="AlphaFoldDB" id="A0AAE1BT03"/>
<dbReference type="Proteomes" id="UP001286313">
    <property type="component" value="Unassembled WGS sequence"/>
</dbReference>
<feature type="domain" description="ER-bound oxygenase mpaB/mpaB'/Rubber oxygenase catalytic" evidence="2">
    <location>
        <begin position="46"/>
        <end position="182"/>
    </location>
</feature>
<sequence>MEEARVWLREELLGTGKCQQADCGYPPLPPPWLNPDKLRRGQQYFHVNFLSVFVSNLVGLLCLLTVPNILQILRSTQRSSTPITAYRRYLATLTHVKLWYSEDVFNPQSRAFKSIQQVRQLHSSAFRSSSVTQTDMVLTQWAFFGLVVTRGRQLGLTYTREEEEGLVHFWRAVGYLLGIEDRFNLCAGEMSEVRERCKMIQERVMAPGLVSPPPHCATMTDALLQGVHRITPPMDPDALTAFTHSLFDIKPPCDLSYYSSVTFSNMVWIFECVFHLPVVGHLVRWWVNMLLNLNLNICNHHPSIVAFMMHVEKYILFLIPFFVNMLKRSVRKMINSKINSKLKVIALCGSRSVFSSYQQHPQAPDYITTCNYRDG</sequence>
<evidence type="ECO:0000313" key="3">
    <source>
        <dbReference type="EMBL" id="KAK3856321.1"/>
    </source>
</evidence>
<evidence type="ECO:0000256" key="1">
    <source>
        <dbReference type="SAM" id="Phobius"/>
    </source>
</evidence>
<dbReference type="EMBL" id="JAWQEG010005920">
    <property type="protein sequence ID" value="KAK3856321.1"/>
    <property type="molecule type" value="Genomic_DNA"/>
</dbReference>
<feature type="transmembrane region" description="Helical" evidence="1">
    <location>
        <begin position="307"/>
        <end position="326"/>
    </location>
</feature>
<gene>
    <name evidence="3" type="ORF">Pcinc_037347</name>
</gene>
<dbReference type="GO" id="GO:0016491">
    <property type="term" value="F:oxidoreductase activity"/>
    <property type="evidence" value="ECO:0007669"/>
    <property type="project" value="InterPro"/>
</dbReference>
<evidence type="ECO:0000259" key="2">
    <source>
        <dbReference type="Pfam" id="PF09995"/>
    </source>
</evidence>
<dbReference type="Pfam" id="PF09995">
    <property type="entry name" value="MPAB_Lcp_cat"/>
    <property type="match status" value="1"/>
</dbReference>
<dbReference type="PANTHER" id="PTHR37159">
    <property type="entry name" value="GH11867P"/>
    <property type="match status" value="1"/>
</dbReference>
<organism evidence="3 4">
    <name type="scientific">Petrolisthes cinctipes</name>
    <name type="common">Flat porcelain crab</name>
    <dbReference type="NCBI Taxonomy" id="88211"/>
    <lineage>
        <taxon>Eukaryota</taxon>
        <taxon>Metazoa</taxon>
        <taxon>Ecdysozoa</taxon>
        <taxon>Arthropoda</taxon>
        <taxon>Crustacea</taxon>
        <taxon>Multicrustacea</taxon>
        <taxon>Malacostraca</taxon>
        <taxon>Eumalacostraca</taxon>
        <taxon>Eucarida</taxon>
        <taxon>Decapoda</taxon>
        <taxon>Pleocyemata</taxon>
        <taxon>Anomura</taxon>
        <taxon>Galatheoidea</taxon>
        <taxon>Porcellanidae</taxon>
        <taxon>Petrolisthes</taxon>
    </lineage>
</organism>
<feature type="transmembrane region" description="Helical" evidence="1">
    <location>
        <begin position="49"/>
        <end position="70"/>
    </location>
</feature>
<reference evidence="3" key="1">
    <citation type="submission" date="2023-10" db="EMBL/GenBank/DDBJ databases">
        <title>Genome assemblies of two species of porcelain crab, Petrolisthes cinctipes and Petrolisthes manimaculis (Anomura: Porcellanidae).</title>
        <authorList>
            <person name="Angst P."/>
        </authorList>
    </citation>
    <scope>NUCLEOTIDE SEQUENCE</scope>
    <source>
        <strain evidence="3">PB745_01</strain>
        <tissue evidence="3">Gill</tissue>
    </source>
</reference>
<keyword evidence="1" id="KW-0812">Transmembrane</keyword>
<dbReference type="InterPro" id="IPR018713">
    <property type="entry name" value="MPAB/Lcp_cat_dom"/>
</dbReference>
<accession>A0AAE1BT03</accession>
<protein>
    <recommendedName>
        <fullName evidence="2">ER-bound oxygenase mpaB/mpaB'/Rubber oxygenase catalytic domain-containing protein</fullName>
    </recommendedName>
</protein>
<keyword evidence="4" id="KW-1185">Reference proteome</keyword>
<keyword evidence="1" id="KW-0472">Membrane</keyword>
<keyword evidence="1" id="KW-1133">Transmembrane helix</keyword>